<dbReference type="Proteomes" id="UP000199004">
    <property type="component" value="Unassembled WGS sequence"/>
</dbReference>
<gene>
    <name evidence="3" type="ORF">SAMN05192576_3259</name>
</gene>
<name>A0A1H0G568_9ACTN</name>
<sequence>MTDGPLPDDRPPEPPEDVEGAADGAEEEPQERRYPSTIGGAFYLLILITSAIGFGIVVSGNWRLGVRWLAASLMAGSALRLVLPERDAGMLAVRHRFIDCTLLAGVGSALFWLASSIPDQPL</sequence>
<keyword evidence="2" id="KW-0812">Transmembrane</keyword>
<dbReference type="EMBL" id="FNIC01000005">
    <property type="protein sequence ID" value="SDO02063.1"/>
    <property type="molecule type" value="Genomic_DNA"/>
</dbReference>
<dbReference type="Pfam" id="PF11222">
    <property type="entry name" value="DUF3017"/>
    <property type="match status" value="1"/>
</dbReference>
<accession>A0A1H0G568</accession>
<protein>
    <recommendedName>
        <fullName evidence="5">DUF3017 domain-containing protein</fullName>
    </recommendedName>
</protein>
<proteinExistence type="predicted"/>
<feature type="region of interest" description="Disordered" evidence="1">
    <location>
        <begin position="1"/>
        <end position="33"/>
    </location>
</feature>
<evidence type="ECO:0000313" key="4">
    <source>
        <dbReference type="Proteomes" id="UP000199004"/>
    </source>
</evidence>
<evidence type="ECO:0000256" key="1">
    <source>
        <dbReference type="SAM" id="MobiDB-lite"/>
    </source>
</evidence>
<feature type="transmembrane region" description="Helical" evidence="2">
    <location>
        <begin position="40"/>
        <end position="59"/>
    </location>
</feature>
<evidence type="ECO:0000313" key="3">
    <source>
        <dbReference type="EMBL" id="SDO02063.1"/>
    </source>
</evidence>
<keyword evidence="4" id="KW-1185">Reference proteome</keyword>
<feature type="compositionally biased region" description="Acidic residues" evidence="1">
    <location>
        <begin position="14"/>
        <end position="29"/>
    </location>
</feature>
<dbReference type="AlphaFoldDB" id="A0A1H0G568"/>
<dbReference type="STRING" id="1005944.SAMN05192576_3259"/>
<evidence type="ECO:0008006" key="5">
    <source>
        <dbReference type="Google" id="ProtNLM"/>
    </source>
</evidence>
<organism evidence="3 4">
    <name type="scientific">Nocardioides szechwanensis</name>
    <dbReference type="NCBI Taxonomy" id="1005944"/>
    <lineage>
        <taxon>Bacteria</taxon>
        <taxon>Bacillati</taxon>
        <taxon>Actinomycetota</taxon>
        <taxon>Actinomycetes</taxon>
        <taxon>Propionibacteriales</taxon>
        <taxon>Nocardioidaceae</taxon>
        <taxon>Nocardioides</taxon>
    </lineage>
</organism>
<evidence type="ECO:0000256" key="2">
    <source>
        <dbReference type="SAM" id="Phobius"/>
    </source>
</evidence>
<keyword evidence="2" id="KW-1133">Transmembrane helix</keyword>
<keyword evidence="2" id="KW-0472">Membrane</keyword>
<reference evidence="3 4" key="1">
    <citation type="submission" date="2016-10" db="EMBL/GenBank/DDBJ databases">
        <authorList>
            <person name="de Groot N.N."/>
        </authorList>
    </citation>
    <scope>NUCLEOTIDE SEQUENCE [LARGE SCALE GENOMIC DNA]</scope>
    <source>
        <strain evidence="3 4">CGMCC 1.11147</strain>
    </source>
</reference>
<dbReference type="RefSeq" id="WP_170254394.1">
    <property type="nucleotide sequence ID" value="NZ_BKAE01000017.1"/>
</dbReference>
<dbReference type="InterPro" id="IPR021385">
    <property type="entry name" value="DUF3017"/>
</dbReference>